<name>A0A2N5NLL0_MEDGN</name>
<dbReference type="EMBL" id="JAJBNC010000004">
    <property type="protein sequence ID" value="MCB5492691.1"/>
    <property type="molecule type" value="Genomic_DNA"/>
</dbReference>
<dbReference type="Proteomes" id="UP000285697">
    <property type="component" value="Unassembled WGS sequence"/>
</dbReference>
<evidence type="ECO:0000313" key="2">
    <source>
        <dbReference type="EMBL" id="PLT57793.1"/>
    </source>
</evidence>
<evidence type="ECO:0000313" key="3">
    <source>
        <dbReference type="EMBL" id="RHG15095.1"/>
    </source>
</evidence>
<dbReference type="Pfam" id="PF21983">
    <property type="entry name" value="NikA-like"/>
    <property type="match status" value="1"/>
</dbReference>
<organism evidence="2 4">
    <name type="scientific">Mediterraneibacter gnavus</name>
    <name type="common">Ruminococcus gnavus</name>
    <dbReference type="NCBI Taxonomy" id="33038"/>
    <lineage>
        <taxon>Bacteria</taxon>
        <taxon>Bacillati</taxon>
        <taxon>Bacillota</taxon>
        <taxon>Clostridia</taxon>
        <taxon>Lachnospirales</taxon>
        <taxon>Lachnospiraceae</taxon>
        <taxon>Mediterraneibacter</taxon>
    </lineage>
</organism>
<dbReference type="EMBL" id="QRIA01000028">
    <property type="protein sequence ID" value="RHG15095.1"/>
    <property type="molecule type" value="Genomic_DNA"/>
</dbReference>
<dbReference type="Proteomes" id="UP000234849">
    <property type="component" value="Unassembled WGS sequence"/>
</dbReference>
<proteinExistence type="predicted"/>
<dbReference type="Proteomes" id="UP001297422">
    <property type="component" value="Unassembled WGS sequence"/>
</dbReference>
<reference evidence="2 4" key="1">
    <citation type="journal article" date="2017" name="Genome Med.">
        <title>A novel Ruminococcus gnavus clade enriched in inflammatory bowel disease patients.</title>
        <authorList>
            <person name="Hall A.B."/>
            <person name="Yassour M."/>
            <person name="Sauk J."/>
            <person name="Garner A."/>
            <person name="Jiang X."/>
            <person name="Arthur T."/>
            <person name="Lagoudas G.K."/>
            <person name="Vatanen T."/>
            <person name="Fornelos N."/>
            <person name="Wilson R."/>
            <person name="Bertha M."/>
            <person name="Cohen M."/>
            <person name="Garber J."/>
            <person name="Khalili H."/>
            <person name="Gevers D."/>
            <person name="Ananthakrishnan A.N."/>
            <person name="Kugathasan S."/>
            <person name="Lander E.S."/>
            <person name="Blainey P."/>
            <person name="Vlamakis H."/>
            <person name="Xavier R.J."/>
            <person name="Huttenhower C."/>
        </authorList>
    </citation>
    <scope>NUCLEOTIDE SEQUENCE [LARGE SCALE GENOMIC DNA]</scope>
    <source>
        <strain evidence="2 4">RJX1118</strain>
    </source>
</reference>
<evidence type="ECO:0000313" key="5">
    <source>
        <dbReference type="Proteomes" id="UP000285697"/>
    </source>
</evidence>
<reference evidence="3 5" key="2">
    <citation type="submission" date="2018-08" db="EMBL/GenBank/DDBJ databases">
        <title>A genome reference for cultivated species of the human gut microbiota.</title>
        <authorList>
            <person name="Zou Y."/>
            <person name="Xue W."/>
            <person name="Luo G."/>
        </authorList>
    </citation>
    <scope>NUCLEOTIDE SEQUENCE [LARGE SCALE GENOMIC DNA]</scope>
    <source>
        <strain evidence="3 5">AM22-7AC</strain>
    </source>
</reference>
<evidence type="ECO:0000313" key="1">
    <source>
        <dbReference type="EMBL" id="MCB5492691.1"/>
    </source>
</evidence>
<comment type="caution">
    <text evidence="2">The sequence shown here is derived from an EMBL/GenBank/DDBJ whole genome shotgun (WGS) entry which is preliminary data.</text>
</comment>
<dbReference type="EMBL" id="NIHM01000002">
    <property type="protein sequence ID" value="PLT57793.1"/>
    <property type="molecule type" value="Genomic_DNA"/>
</dbReference>
<evidence type="ECO:0008006" key="6">
    <source>
        <dbReference type="Google" id="ProtNLM"/>
    </source>
</evidence>
<dbReference type="AlphaFoldDB" id="A0A2N5NLL0"/>
<dbReference type="RefSeq" id="WP_101879094.1">
    <property type="nucleotide sequence ID" value="NZ_JAAIMT010000003.1"/>
</dbReference>
<gene>
    <name evidence="2" type="ORF">CDL18_02200</name>
    <name evidence="3" type="ORF">DW270_14745</name>
    <name evidence="1" type="ORF">LIQ10_02900</name>
</gene>
<sequence>MSEKSRYRTRTFKVYLFNEELQLLNDKATALNMTKSAYIRDLILFGQTRKAEDKNYENVIYELNKIGSNINQLAYIANSEFSTNGIEILSLISNYQELLEQFDELTAIVKGSEC</sequence>
<accession>A0A2N5NLL0</accession>
<reference evidence="1" key="3">
    <citation type="submission" date="2021-10" db="EMBL/GenBank/DDBJ databases">
        <title>Collection of gut derived symbiotic bacterial strains cultured from healthy donors.</title>
        <authorList>
            <person name="Lin H."/>
            <person name="Littmann E."/>
            <person name="Claire K."/>
            <person name="Pamer E."/>
        </authorList>
    </citation>
    <scope>NUCLEOTIDE SEQUENCE</scope>
    <source>
        <strain evidence="1">MSK.23.4</strain>
    </source>
</reference>
<protein>
    <recommendedName>
        <fullName evidence="6">Plasmid mobilization relaxosome protein MobC</fullName>
    </recommendedName>
</protein>
<evidence type="ECO:0000313" key="4">
    <source>
        <dbReference type="Proteomes" id="UP000234849"/>
    </source>
</evidence>
<dbReference type="InterPro" id="IPR053842">
    <property type="entry name" value="NikA-like"/>
</dbReference>